<evidence type="ECO:0000313" key="1">
    <source>
        <dbReference type="EMBL" id="KAJ8544168.1"/>
    </source>
</evidence>
<name>A0A9Q1LUP5_9SOLA</name>
<accession>A0A9Q1LUP5</accession>
<keyword evidence="2" id="KW-1185">Reference proteome</keyword>
<sequence>MSRARESSEKTISFLNLILEMKRLFPITLDDAFGLYLKRDNFSSLFMGSAVLRDVVIFQHSSFYQFLHIYIIHIYGYNVPPLCMCTDCGASSSLDAFDKEKDTLHPFRVFEKGSSKIGFGALLSSYIMESVLLMIKMLQCGLRDGCNCCTFSSKGGCVAASFDRLFQF</sequence>
<organism evidence="1 2">
    <name type="scientific">Anisodus acutangulus</name>
    <dbReference type="NCBI Taxonomy" id="402998"/>
    <lineage>
        <taxon>Eukaryota</taxon>
        <taxon>Viridiplantae</taxon>
        <taxon>Streptophyta</taxon>
        <taxon>Embryophyta</taxon>
        <taxon>Tracheophyta</taxon>
        <taxon>Spermatophyta</taxon>
        <taxon>Magnoliopsida</taxon>
        <taxon>eudicotyledons</taxon>
        <taxon>Gunneridae</taxon>
        <taxon>Pentapetalae</taxon>
        <taxon>asterids</taxon>
        <taxon>lamiids</taxon>
        <taxon>Solanales</taxon>
        <taxon>Solanaceae</taxon>
        <taxon>Solanoideae</taxon>
        <taxon>Hyoscyameae</taxon>
        <taxon>Anisodus</taxon>
    </lineage>
</organism>
<dbReference type="EMBL" id="JAJAGQ010000014">
    <property type="protein sequence ID" value="KAJ8544168.1"/>
    <property type="molecule type" value="Genomic_DNA"/>
</dbReference>
<protein>
    <submittedName>
        <fullName evidence="1">Uncharacterized protein</fullName>
    </submittedName>
</protein>
<dbReference type="AlphaFoldDB" id="A0A9Q1LUP5"/>
<reference evidence="2" key="1">
    <citation type="journal article" date="2023" name="Proc. Natl. Acad. Sci. U.S.A.">
        <title>Genomic and structural basis for evolution of tropane alkaloid biosynthesis.</title>
        <authorList>
            <person name="Wanga Y.-J."/>
            <person name="Taina T."/>
            <person name="Yua J.-Y."/>
            <person name="Lia J."/>
            <person name="Xua B."/>
            <person name="Chenc J."/>
            <person name="D'Auriad J.C."/>
            <person name="Huanga J.-P."/>
            <person name="Huanga S.-X."/>
        </authorList>
    </citation>
    <scope>NUCLEOTIDE SEQUENCE [LARGE SCALE GENOMIC DNA]</scope>
    <source>
        <strain evidence="2">cv. KIB-2019</strain>
    </source>
</reference>
<comment type="caution">
    <text evidence="1">The sequence shown here is derived from an EMBL/GenBank/DDBJ whole genome shotgun (WGS) entry which is preliminary data.</text>
</comment>
<gene>
    <name evidence="1" type="ORF">K7X08_035698</name>
</gene>
<evidence type="ECO:0000313" key="2">
    <source>
        <dbReference type="Proteomes" id="UP001152561"/>
    </source>
</evidence>
<proteinExistence type="predicted"/>
<dbReference type="Proteomes" id="UP001152561">
    <property type="component" value="Unassembled WGS sequence"/>
</dbReference>